<feature type="non-terminal residue" evidence="5">
    <location>
        <position position="201"/>
    </location>
</feature>
<evidence type="ECO:0000313" key="5">
    <source>
        <dbReference type="EMBL" id="CAL4088987.1"/>
    </source>
</evidence>
<dbReference type="Pfam" id="PF12796">
    <property type="entry name" value="Ank_2"/>
    <property type="match status" value="1"/>
</dbReference>
<evidence type="ECO:0000313" key="6">
    <source>
        <dbReference type="Proteomes" id="UP001497623"/>
    </source>
</evidence>
<sequence length="201" mass="21298">FEHSQGATALTIASENGHTSTAHVLITHGANIDYKTSDGVNSLIHAAREGKDEVVSLLVIYGANIEAVTNDGKTPLLMACIQGQLNTAKILLEEGANPRACDNNGITPIQVAIKKGYNDLVSIMSNSPTERLQSIHLNQDASKSSSNTNSTPSGESKSPVSAATSNLECVVCMDPRTSTVMTLPCRHAVTCQKCTDDMESR</sequence>
<reference evidence="5 6" key="1">
    <citation type="submission" date="2024-05" db="EMBL/GenBank/DDBJ databases">
        <authorList>
            <person name="Wallberg A."/>
        </authorList>
    </citation>
    <scope>NUCLEOTIDE SEQUENCE [LARGE SCALE GENOMIC DNA]</scope>
</reference>
<dbReference type="Proteomes" id="UP001497623">
    <property type="component" value="Unassembled WGS sequence"/>
</dbReference>
<protein>
    <submittedName>
        <fullName evidence="5">Uncharacterized protein</fullName>
    </submittedName>
</protein>
<feature type="compositionally biased region" description="Low complexity" evidence="4">
    <location>
        <begin position="142"/>
        <end position="156"/>
    </location>
</feature>
<dbReference type="InterPro" id="IPR036770">
    <property type="entry name" value="Ankyrin_rpt-contain_sf"/>
</dbReference>
<dbReference type="InterPro" id="IPR002110">
    <property type="entry name" value="Ankyrin_rpt"/>
</dbReference>
<feature type="repeat" description="ANK" evidence="3">
    <location>
        <begin position="71"/>
        <end position="103"/>
    </location>
</feature>
<dbReference type="SMART" id="SM00248">
    <property type="entry name" value="ANK"/>
    <property type="match status" value="4"/>
</dbReference>
<keyword evidence="6" id="KW-1185">Reference proteome</keyword>
<comment type="caution">
    <text evidence="5">The sequence shown here is derived from an EMBL/GenBank/DDBJ whole genome shotgun (WGS) entry which is preliminary data.</text>
</comment>
<dbReference type="EMBL" id="CAXKWB010007926">
    <property type="protein sequence ID" value="CAL4088987.1"/>
    <property type="molecule type" value="Genomic_DNA"/>
</dbReference>
<name>A0AAV2QMX4_MEGNR</name>
<feature type="non-terminal residue" evidence="5">
    <location>
        <position position="1"/>
    </location>
</feature>
<dbReference type="PANTHER" id="PTHR24180">
    <property type="entry name" value="CYCLIN-DEPENDENT KINASE INHIBITOR 2C-RELATED"/>
    <property type="match status" value="1"/>
</dbReference>
<evidence type="ECO:0000256" key="4">
    <source>
        <dbReference type="SAM" id="MobiDB-lite"/>
    </source>
</evidence>
<keyword evidence="1" id="KW-0677">Repeat</keyword>
<dbReference type="Pfam" id="PF00023">
    <property type="entry name" value="Ank"/>
    <property type="match status" value="1"/>
</dbReference>
<feature type="region of interest" description="Disordered" evidence="4">
    <location>
        <begin position="137"/>
        <end position="160"/>
    </location>
</feature>
<dbReference type="Pfam" id="PF13920">
    <property type="entry name" value="zf-C3HC4_3"/>
    <property type="match status" value="1"/>
</dbReference>
<keyword evidence="2 3" id="KW-0040">ANK repeat</keyword>
<dbReference type="AlphaFoldDB" id="A0AAV2QMX4"/>
<organism evidence="5 6">
    <name type="scientific">Meganyctiphanes norvegica</name>
    <name type="common">Northern krill</name>
    <name type="synonym">Thysanopoda norvegica</name>
    <dbReference type="NCBI Taxonomy" id="48144"/>
    <lineage>
        <taxon>Eukaryota</taxon>
        <taxon>Metazoa</taxon>
        <taxon>Ecdysozoa</taxon>
        <taxon>Arthropoda</taxon>
        <taxon>Crustacea</taxon>
        <taxon>Multicrustacea</taxon>
        <taxon>Malacostraca</taxon>
        <taxon>Eumalacostraca</taxon>
        <taxon>Eucarida</taxon>
        <taxon>Euphausiacea</taxon>
        <taxon>Euphausiidae</taxon>
        <taxon>Meganyctiphanes</taxon>
    </lineage>
</organism>
<accession>A0AAV2QMX4</accession>
<dbReference type="SUPFAM" id="SSF48403">
    <property type="entry name" value="Ankyrin repeat"/>
    <property type="match status" value="1"/>
</dbReference>
<dbReference type="InterPro" id="IPR013083">
    <property type="entry name" value="Znf_RING/FYVE/PHD"/>
</dbReference>
<dbReference type="PANTHER" id="PTHR24180:SF45">
    <property type="entry name" value="POLY [ADP-RIBOSE] POLYMERASE TANKYRASE"/>
    <property type="match status" value="1"/>
</dbReference>
<proteinExistence type="predicted"/>
<feature type="repeat" description="ANK" evidence="3">
    <location>
        <begin position="5"/>
        <end position="37"/>
    </location>
</feature>
<dbReference type="PROSITE" id="PS50297">
    <property type="entry name" value="ANK_REP_REGION"/>
    <property type="match status" value="3"/>
</dbReference>
<feature type="repeat" description="ANK" evidence="3">
    <location>
        <begin position="38"/>
        <end position="70"/>
    </location>
</feature>
<evidence type="ECO:0000256" key="3">
    <source>
        <dbReference type="PROSITE-ProRule" id="PRU00023"/>
    </source>
</evidence>
<dbReference type="InterPro" id="IPR051637">
    <property type="entry name" value="Ank_repeat_dom-contain_49"/>
</dbReference>
<dbReference type="Gene3D" id="1.25.40.20">
    <property type="entry name" value="Ankyrin repeat-containing domain"/>
    <property type="match status" value="2"/>
</dbReference>
<gene>
    <name evidence="5" type="ORF">MNOR_LOCUS13676</name>
</gene>
<evidence type="ECO:0000256" key="1">
    <source>
        <dbReference type="ARBA" id="ARBA00022737"/>
    </source>
</evidence>
<dbReference type="PROSITE" id="PS50088">
    <property type="entry name" value="ANK_REPEAT"/>
    <property type="match status" value="3"/>
</dbReference>
<evidence type="ECO:0000256" key="2">
    <source>
        <dbReference type="ARBA" id="ARBA00023043"/>
    </source>
</evidence>
<dbReference type="Gene3D" id="3.30.40.10">
    <property type="entry name" value="Zinc/RING finger domain, C3HC4 (zinc finger)"/>
    <property type="match status" value="1"/>
</dbReference>